<dbReference type="GO" id="GO:0000160">
    <property type="term" value="P:phosphorelay signal transduction system"/>
    <property type="evidence" value="ECO:0007669"/>
    <property type="project" value="InterPro"/>
</dbReference>
<dbReference type="EMBL" id="FR695877">
    <property type="protein sequence ID" value="CBX31203.1"/>
    <property type="molecule type" value="Genomic_DNA"/>
</dbReference>
<dbReference type="CDD" id="cd00156">
    <property type="entry name" value="REC"/>
    <property type="match status" value="1"/>
</dbReference>
<feature type="domain" description="HD-GYP" evidence="3">
    <location>
        <begin position="275"/>
        <end position="470"/>
    </location>
</feature>
<gene>
    <name evidence="4" type="ORF">N47_E47150</name>
</gene>
<evidence type="ECO:0000259" key="2">
    <source>
        <dbReference type="PROSITE" id="PS50110"/>
    </source>
</evidence>
<dbReference type="SMART" id="SM00448">
    <property type="entry name" value="REC"/>
    <property type="match status" value="2"/>
</dbReference>
<feature type="domain" description="Response regulatory" evidence="2">
    <location>
        <begin position="15"/>
        <end position="132"/>
    </location>
</feature>
<name>E1YM70_9BACT</name>
<dbReference type="Gene3D" id="3.40.50.2300">
    <property type="match status" value="2"/>
</dbReference>
<dbReference type="PANTHER" id="PTHR45228">
    <property type="entry name" value="CYCLIC DI-GMP PHOSPHODIESTERASE TM_0186-RELATED"/>
    <property type="match status" value="1"/>
</dbReference>
<dbReference type="InterPro" id="IPR037522">
    <property type="entry name" value="HD_GYP_dom"/>
</dbReference>
<evidence type="ECO:0000313" key="4">
    <source>
        <dbReference type="EMBL" id="CBX31203.1"/>
    </source>
</evidence>
<dbReference type="AlphaFoldDB" id="E1YM70"/>
<sequence>MANFRILYLIMNRQRILIVDDSPTMRKVIILQLSTLDVEILVANDGRLHGFDMVSNHPVDLVVTDVDMPQMDGITLCKKLQADPKTDAIPIVIQSSFDSELNIEKGFNAGASAYISKKELTTSLVGTVRSLLRKSSINRTRRVMVVDDSAMIRKIVGQGLEKKGFQVITAENGKAALALIDSNLPHLILSDVNMPEMDGYAFCRAVHEDSGLSDIPFVVMSVRQEMSRVRRMLSLGAEAYLFKPFNIDELVILIEKLLSDQYHLLLMEKERLSNERKLVLSSIASLATALEARDAYTPPGHSAEVARIVSQMGLLAGLDEEKVNRLRKSISGELHDIGKIGVKDAVLLKPGRLTEEEFEAIKQHPVTGANILRPIDSFSDIIEVVQHHHEHFDDKGYPNGLKGEAIPFWARMIAVADTYNALTSDRPYRKGMTAEKALQIIKEASGTQLCPDCVDLFFKCTDRWGRHQGP</sequence>
<dbReference type="Gene3D" id="1.10.3210.10">
    <property type="entry name" value="Hypothetical protein af1432"/>
    <property type="match status" value="1"/>
</dbReference>
<reference evidence="4" key="1">
    <citation type="journal article" date="2011" name="Environ. Microbiol.">
        <title>Genomic insights into the metabolic potential of the polycyclic aromatic hydrocarbon degrading sulfate-reducing Deltaproteobacterium N47.</title>
        <authorList>
            <person name="Bergmann F."/>
            <person name="Selesi D."/>
            <person name="Weinmaier T."/>
            <person name="Tischler P."/>
            <person name="Rattei T."/>
            <person name="Meckenstock R.U."/>
        </authorList>
    </citation>
    <scope>NUCLEOTIDE SEQUENCE</scope>
</reference>
<dbReference type="SUPFAM" id="SSF52172">
    <property type="entry name" value="CheY-like"/>
    <property type="match status" value="2"/>
</dbReference>
<dbReference type="Pfam" id="PF13487">
    <property type="entry name" value="HD_5"/>
    <property type="match status" value="1"/>
</dbReference>
<dbReference type="PANTHER" id="PTHR45228:SF4">
    <property type="entry name" value="LIPOPROTEIN"/>
    <property type="match status" value="1"/>
</dbReference>
<protein>
    <recommendedName>
        <fullName evidence="5">Response regulator receiver modulated metal dependent phosphohydrolase</fullName>
    </recommendedName>
</protein>
<evidence type="ECO:0000259" key="3">
    <source>
        <dbReference type="PROSITE" id="PS51832"/>
    </source>
</evidence>
<proteinExistence type="predicted"/>
<dbReference type="CDD" id="cd00077">
    <property type="entry name" value="HDc"/>
    <property type="match status" value="1"/>
</dbReference>
<feature type="modified residue" description="4-aspartylphosphate" evidence="1">
    <location>
        <position position="65"/>
    </location>
</feature>
<dbReference type="PROSITE" id="PS51832">
    <property type="entry name" value="HD_GYP"/>
    <property type="match status" value="1"/>
</dbReference>
<organism evidence="4">
    <name type="scientific">uncultured Desulfobacterium sp</name>
    <dbReference type="NCBI Taxonomy" id="201089"/>
    <lineage>
        <taxon>Bacteria</taxon>
        <taxon>Pseudomonadati</taxon>
        <taxon>Thermodesulfobacteriota</taxon>
        <taxon>Desulfobacteria</taxon>
        <taxon>Desulfobacterales</taxon>
        <taxon>Desulfobacteriaceae</taxon>
        <taxon>Desulfobacterium</taxon>
        <taxon>environmental samples</taxon>
    </lineage>
</organism>
<feature type="modified residue" description="4-aspartylphosphate" evidence="1">
    <location>
        <position position="191"/>
    </location>
</feature>
<dbReference type="SMART" id="SM00471">
    <property type="entry name" value="HDc"/>
    <property type="match status" value="1"/>
</dbReference>
<feature type="domain" description="Response regulatory" evidence="2">
    <location>
        <begin position="142"/>
        <end position="258"/>
    </location>
</feature>
<keyword evidence="1" id="KW-0597">Phosphoprotein</keyword>
<dbReference type="PROSITE" id="PS50110">
    <property type="entry name" value="RESPONSE_REGULATORY"/>
    <property type="match status" value="2"/>
</dbReference>
<dbReference type="Pfam" id="PF00072">
    <property type="entry name" value="Response_reg"/>
    <property type="match status" value="2"/>
</dbReference>
<evidence type="ECO:0008006" key="5">
    <source>
        <dbReference type="Google" id="ProtNLM"/>
    </source>
</evidence>
<dbReference type="SUPFAM" id="SSF109604">
    <property type="entry name" value="HD-domain/PDEase-like"/>
    <property type="match status" value="1"/>
</dbReference>
<accession>E1YM70</accession>
<dbReference type="InterPro" id="IPR011006">
    <property type="entry name" value="CheY-like_superfamily"/>
</dbReference>
<evidence type="ECO:0000256" key="1">
    <source>
        <dbReference type="PROSITE-ProRule" id="PRU00169"/>
    </source>
</evidence>
<dbReference type="InterPro" id="IPR052020">
    <property type="entry name" value="Cyclic_di-GMP/3'3'-cGAMP_PDE"/>
</dbReference>
<dbReference type="InterPro" id="IPR003607">
    <property type="entry name" value="HD/PDEase_dom"/>
</dbReference>
<dbReference type="InterPro" id="IPR001789">
    <property type="entry name" value="Sig_transdc_resp-reg_receiver"/>
</dbReference>